<dbReference type="GO" id="GO:0004386">
    <property type="term" value="F:helicase activity"/>
    <property type="evidence" value="ECO:0007669"/>
    <property type="project" value="UniProtKB-KW"/>
</dbReference>
<dbReference type="Pfam" id="PF12705">
    <property type="entry name" value="PDDEXK_1"/>
    <property type="match status" value="1"/>
</dbReference>
<dbReference type="InterPro" id="IPR014140">
    <property type="entry name" value="DNA_helicase_suAddB"/>
</dbReference>
<keyword evidence="9 14" id="KW-0067">ATP-binding</keyword>
<dbReference type="GO" id="GO:0000724">
    <property type="term" value="P:double-strand break repair via homologous recombination"/>
    <property type="evidence" value="ECO:0007669"/>
    <property type="project" value="UniProtKB-UniRule"/>
</dbReference>
<evidence type="ECO:0000256" key="4">
    <source>
        <dbReference type="ARBA" id="ARBA00022741"/>
    </source>
</evidence>
<evidence type="ECO:0000256" key="6">
    <source>
        <dbReference type="ARBA" id="ARBA00022801"/>
    </source>
</evidence>
<dbReference type="SUPFAM" id="SSF52540">
    <property type="entry name" value="P-loop containing nucleoside triphosphate hydrolases"/>
    <property type="match status" value="1"/>
</dbReference>
<evidence type="ECO:0000259" key="15">
    <source>
        <dbReference type="PROSITE" id="PS51217"/>
    </source>
</evidence>
<comment type="similarity">
    <text evidence="14">Belongs to the helicase family. AddB/RexB type 1 subfamily.</text>
</comment>
<name>A0A2L1UGE1_9BACL</name>
<dbReference type="GO" id="GO:0003690">
    <property type="term" value="F:double-stranded DNA binding"/>
    <property type="evidence" value="ECO:0007669"/>
    <property type="project" value="UniProtKB-UniRule"/>
</dbReference>
<evidence type="ECO:0000256" key="2">
    <source>
        <dbReference type="ARBA" id="ARBA00022722"/>
    </source>
</evidence>
<feature type="binding site" evidence="14">
    <location>
        <position position="1160"/>
    </location>
    <ligand>
        <name>[4Fe-4S] cluster</name>
        <dbReference type="ChEBI" id="CHEBI:49883"/>
    </ligand>
</feature>
<keyword evidence="4 14" id="KW-0547">Nucleotide-binding</keyword>
<evidence type="ECO:0000256" key="3">
    <source>
        <dbReference type="ARBA" id="ARBA00022723"/>
    </source>
</evidence>
<dbReference type="STRING" id="147375.BXP28_08540"/>
<organism evidence="16 17">
    <name type="scientific">Paenibacillus larvae subsp. larvae</name>
    <dbReference type="NCBI Taxonomy" id="147375"/>
    <lineage>
        <taxon>Bacteria</taxon>
        <taxon>Bacillati</taxon>
        <taxon>Bacillota</taxon>
        <taxon>Bacilli</taxon>
        <taxon>Bacillales</taxon>
        <taxon>Paenibacillaceae</taxon>
        <taxon>Paenibacillus</taxon>
    </lineage>
</organism>
<dbReference type="HAMAP" id="MF_01452">
    <property type="entry name" value="AddB_type1"/>
    <property type="match status" value="1"/>
</dbReference>
<dbReference type="PANTHER" id="PTHR30591:SF1">
    <property type="entry name" value="RECBCD ENZYME SUBUNIT RECC"/>
    <property type="match status" value="1"/>
</dbReference>
<dbReference type="Proteomes" id="UP000239833">
    <property type="component" value="Chromosome"/>
</dbReference>
<protein>
    <recommendedName>
        <fullName evidence="14">ATP-dependent helicase/deoxyribonuclease subunit B</fullName>
        <ecNumber evidence="14">3.1.-.-</ecNumber>
    </recommendedName>
    <alternativeName>
        <fullName evidence="14">ATP-dependent helicase/nuclease subunit AddB</fullName>
    </alternativeName>
</protein>
<dbReference type="AlphaFoldDB" id="A0A2L1UGE1"/>
<dbReference type="GO" id="GO:0005524">
    <property type="term" value="F:ATP binding"/>
    <property type="evidence" value="ECO:0007669"/>
    <property type="project" value="UniProtKB-UniRule"/>
</dbReference>
<dbReference type="GO" id="GO:0051539">
    <property type="term" value="F:4 iron, 4 sulfur cluster binding"/>
    <property type="evidence" value="ECO:0007669"/>
    <property type="project" value="UniProtKB-KW"/>
</dbReference>
<dbReference type="Gene3D" id="3.40.50.300">
    <property type="entry name" value="P-loop containing nucleotide triphosphate hydrolases"/>
    <property type="match status" value="4"/>
</dbReference>
<keyword evidence="13 14" id="KW-0234">DNA repair</keyword>
<dbReference type="EC" id="3.1.-.-" evidence="14"/>
<evidence type="ECO:0000256" key="12">
    <source>
        <dbReference type="ARBA" id="ARBA00023125"/>
    </source>
</evidence>
<dbReference type="GO" id="GO:0046872">
    <property type="term" value="F:metal ion binding"/>
    <property type="evidence" value="ECO:0007669"/>
    <property type="project" value="UniProtKB-KW"/>
</dbReference>
<keyword evidence="8 14" id="KW-0269">Exonuclease</keyword>
<comment type="cofactor">
    <cofactor evidence="14">
        <name>[4Fe-4S] cluster</name>
        <dbReference type="ChEBI" id="CHEBI:49883"/>
    </cofactor>
    <text evidence="14">Binds 1 [4Fe-4S] cluster.</text>
</comment>
<dbReference type="NCBIfam" id="TIGR02773">
    <property type="entry name" value="addB_Gpos"/>
    <property type="match status" value="1"/>
</dbReference>
<evidence type="ECO:0000256" key="13">
    <source>
        <dbReference type="ARBA" id="ARBA00023204"/>
    </source>
</evidence>
<evidence type="ECO:0000256" key="10">
    <source>
        <dbReference type="ARBA" id="ARBA00023004"/>
    </source>
</evidence>
<reference evidence="17" key="1">
    <citation type="submission" date="2017-02" db="EMBL/GenBank/DDBJ databases">
        <title>Delineation of Paenibacillus larvae strains originating from foulbrood outbreaks.</title>
        <authorList>
            <person name="Beims H."/>
            <person name="Bunk B."/>
            <person name="Sproeer C."/>
            <person name="Mohr K.I."/>
            <person name="Pradella S."/>
            <person name="Guenther G."/>
            <person name="Rohde M."/>
            <person name="von der Ohe W."/>
            <person name="Steinert M."/>
        </authorList>
    </citation>
    <scope>NUCLEOTIDE SEQUENCE [LARGE SCALE GENOMIC DNA]</scope>
    <source>
        <strain evidence="17">Eric_III</strain>
    </source>
</reference>
<dbReference type="EMBL" id="CP019655">
    <property type="protein sequence ID" value="AVF27327.1"/>
    <property type="molecule type" value="Genomic_DNA"/>
</dbReference>
<gene>
    <name evidence="14 16" type="primary">addB</name>
    <name evidence="16" type="ORF">ERICIII_03208</name>
</gene>
<dbReference type="GeneID" id="64219746"/>
<keyword evidence="11 14" id="KW-0411">Iron-sulfur</keyword>
<evidence type="ECO:0000256" key="11">
    <source>
        <dbReference type="ARBA" id="ARBA00023014"/>
    </source>
</evidence>
<comment type="subunit">
    <text evidence="14">Heterodimer of AddA and AddB.</text>
</comment>
<proteinExistence type="inferred from homology"/>
<keyword evidence="1 14" id="KW-0004">4Fe-4S</keyword>
<comment type="cofactor">
    <cofactor evidence="14">
        <name>Mg(2+)</name>
        <dbReference type="ChEBI" id="CHEBI:18420"/>
    </cofactor>
</comment>
<evidence type="ECO:0000256" key="9">
    <source>
        <dbReference type="ARBA" id="ARBA00022840"/>
    </source>
</evidence>
<keyword evidence="2 14" id="KW-0540">Nuclease</keyword>
<feature type="domain" description="UvrD-like helicase C-terminal" evidence="15">
    <location>
        <begin position="262"/>
        <end position="612"/>
    </location>
</feature>
<dbReference type="RefSeq" id="WP_077995668.1">
    <property type="nucleotide sequence ID" value="NZ_CP019655.1"/>
</dbReference>
<dbReference type="PANTHER" id="PTHR30591">
    <property type="entry name" value="RECBCD ENZYME SUBUNIT RECC"/>
    <property type="match status" value="1"/>
</dbReference>
<dbReference type="PROSITE" id="PS51217">
    <property type="entry name" value="UVRD_HELICASE_CTER"/>
    <property type="match status" value="1"/>
</dbReference>
<evidence type="ECO:0000256" key="8">
    <source>
        <dbReference type="ARBA" id="ARBA00022839"/>
    </source>
</evidence>
<dbReference type="InterPro" id="IPR049035">
    <property type="entry name" value="ADDB_N"/>
</dbReference>
<evidence type="ECO:0000313" key="17">
    <source>
        <dbReference type="Proteomes" id="UP000239833"/>
    </source>
</evidence>
<dbReference type="Gene3D" id="6.10.140.1030">
    <property type="match status" value="1"/>
</dbReference>
<feature type="binding site" evidence="14">
    <location>
        <position position="829"/>
    </location>
    <ligand>
        <name>[4Fe-4S] cluster</name>
        <dbReference type="ChEBI" id="CHEBI:49883"/>
    </ligand>
</feature>
<keyword evidence="10 14" id="KW-0408">Iron</keyword>
<evidence type="ECO:0000256" key="7">
    <source>
        <dbReference type="ARBA" id="ARBA00022806"/>
    </source>
</evidence>
<keyword evidence="6 14" id="KW-0378">Hydrolase</keyword>
<evidence type="ECO:0000256" key="1">
    <source>
        <dbReference type="ARBA" id="ARBA00022485"/>
    </source>
</evidence>
<keyword evidence="3 14" id="KW-0479">Metal-binding</keyword>
<dbReference type="InterPro" id="IPR038726">
    <property type="entry name" value="PDDEXK_AddAB-type"/>
</dbReference>
<keyword evidence="5 14" id="KW-0227">DNA damage</keyword>
<dbReference type="InterPro" id="IPR027417">
    <property type="entry name" value="P-loop_NTPase"/>
</dbReference>
<dbReference type="Gene3D" id="3.90.320.10">
    <property type="match status" value="1"/>
</dbReference>
<sequence>MSIRFVIGRAGHGKTRYCLDEIRNSLKQKPEGDPLIYLVPDQATFQAELELVSSDNLSGMIRAQVLSFHRLAWRVMQEEGGIARLPVDETGKKLLLHKLLHEQEKQLVYFQSTYEQLGFVDHLNRLFTEWKRYCVTPEELGEYIGRLDGQNSSLVLQQKLQDLHHLYGAFESRLSGEYLDGEDTLSLLAEQIPQSSFIRSATFWMDGFHGFTPQELRVVEALMKTSRGVTVTLTLDRPYYAGERPDELDLFYPTGKTMSSLQELLDQANIGPAELIHLQPKKAPRYEHTTMLAYLEQHYDKRIGIGVCTYSSNEDKESPLQIRAAVNRRAEVEGTAREILHLVREQGARWRDVAVLVRNMEEYRELIATTFSDYGIPHFFDQKRSVFHHPLSEYLRSALEVISRNWRYEAVFRCVKTDFLLPWPLPVEPDSEGEKLLKEREAIREQRRLLDRLENYALAFGIQGRDWTETKPWDKLFKVSLEDEDSEVVKQRESRELEQLNRTRNQIAEPLLALQKRMARAKTVKQRCEALYRLLLDTHVPERLESWSMNCVLEGKPEKAREHAQLWDSVIQMLDQMVEMMGEEVLSLDLFAKLVDTGLESIQMGLVPPSLDQVLVGSMDRTRSTRIKYAVVLGVNEGVIPAAVPEDGVLTEPERELLLDSGVPMADGGRRKLLDEQFIIYSALSVPSEKLILSYALADEEGKSLLPSELVKQLRNLFPDVKEELVLTEPGVLMDSAEHLPFLAHPERVLSYLAVQLKQWMRGTAIASIWWEVYNWFARQPEWRRRLSVMADSLLFTNKEQKLPESTSRLLYGQKLRASVSRMERYAACPFSHFASYGLRLQERKIYRLEAPDIGQLFHAALSQFANQLRTEQVEWAGLTPEECGRRSSLVMDQLAPRLQGEILLSSKRYHYIASKLKQVVTKAAVVLGEHARRGEFKPLGMEIDFGPGKDLPPLVFQLDNGCTMEIIGRIDRVDQAEGSEGLLLRVIDYKSSAASLNLAEVYYGLSLQMLTYLDVIITHAKTWLGIPATPAGVLYFHVHNPILQQKNRITSQDAQKELMKRFKMRGLLMADPQIIGKMDHVLKEKNGHSELLPVAMKADGSFYKSSAVATENQWSTLREFVRGKVDQIGTGITEGAVDIAPYRMGTQHACQFCPYKSVCQFDPLFEGNEYHVLKPASKEKIWRIIEMEGEGNHGKPDGF</sequence>
<evidence type="ECO:0000256" key="14">
    <source>
        <dbReference type="HAMAP-Rule" id="MF_01452"/>
    </source>
</evidence>
<dbReference type="GO" id="GO:0008409">
    <property type="term" value="F:5'-3' exonuclease activity"/>
    <property type="evidence" value="ECO:0007669"/>
    <property type="project" value="UniProtKB-UniRule"/>
</dbReference>
<feature type="binding site" evidence="14">
    <location>
        <position position="1154"/>
    </location>
    <ligand>
        <name>[4Fe-4S] cluster</name>
        <dbReference type="ChEBI" id="CHEBI:49883"/>
    </ligand>
</feature>
<feature type="binding site" evidence="14">
    <location>
        <position position="1151"/>
    </location>
    <ligand>
        <name>[4Fe-4S] cluster</name>
        <dbReference type="ChEBI" id="CHEBI:49883"/>
    </ligand>
</feature>
<evidence type="ECO:0000256" key="5">
    <source>
        <dbReference type="ARBA" id="ARBA00022763"/>
    </source>
</evidence>
<evidence type="ECO:0000313" key="16">
    <source>
        <dbReference type="EMBL" id="AVF27327.1"/>
    </source>
</evidence>
<dbReference type="InterPro" id="IPR011604">
    <property type="entry name" value="PDDEXK-like_dom_sf"/>
</dbReference>
<dbReference type="Pfam" id="PF21445">
    <property type="entry name" value="ADDB_N"/>
    <property type="match status" value="1"/>
</dbReference>
<keyword evidence="7 14" id="KW-0347">Helicase</keyword>
<accession>A0A2L1UGE1</accession>
<comment type="miscellaneous">
    <text evidence="14">Despite having conserved helicase domains, this subunit does not have helicase activity.</text>
</comment>
<comment type="function">
    <text evidence="14">The heterodimer acts as both an ATP-dependent DNA helicase and an ATP-dependent, dual-direction single-stranded exonuclease. Recognizes the chi site generating a DNA molecule suitable for the initiation of homologous recombination. The AddB subunit has 5' -&gt; 3' nuclease activity but not helicase activity.</text>
</comment>
<keyword evidence="12 14" id="KW-0238">DNA-binding</keyword>
<dbReference type="InterPro" id="IPR014017">
    <property type="entry name" value="DNA_helicase_UvrD-like_C"/>
</dbReference>